<reference evidence="2" key="1">
    <citation type="submission" date="2020-11" db="EMBL/GenBank/DDBJ databases">
        <authorList>
            <person name="Kim M.K."/>
        </authorList>
    </citation>
    <scope>NUCLEOTIDE SEQUENCE</scope>
    <source>
        <strain evidence="2">BT350</strain>
    </source>
</reference>
<dbReference type="SUPFAM" id="SSF55298">
    <property type="entry name" value="YjgF-like"/>
    <property type="match status" value="1"/>
</dbReference>
<dbReference type="RefSeq" id="WP_196273366.1">
    <property type="nucleotide sequence ID" value="NZ_JADQDO010000012.1"/>
</dbReference>
<evidence type="ECO:0000313" key="2">
    <source>
        <dbReference type="EMBL" id="MBF9235380.1"/>
    </source>
</evidence>
<feature type="region of interest" description="Disordered" evidence="1">
    <location>
        <begin position="13"/>
        <end position="42"/>
    </location>
</feature>
<comment type="caution">
    <text evidence="2">The sequence shown here is derived from an EMBL/GenBank/DDBJ whole genome shotgun (WGS) entry which is preliminary data.</text>
</comment>
<gene>
    <name evidence="2" type="ORF">I2H38_18615</name>
</gene>
<name>A0A931BUI5_9HYPH</name>
<accession>A0A931BUI5</accession>
<dbReference type="PANTHER" id="PTHR43857:SF1">
    <property type="entry name" value="YJGH FAMILY PROTEIN"/>
    <property type="match status" value="1"/>
</dbReference>
<dbReference type="Gene3D" id="3.30.1330.40">
    <property type="entry name" value="RutC-like"/>
    <property type="match status" value="1"/>
</dbReference>
<dbReference type="Pfam" id="PF01042">
    <property type="entry name" value="Ribonuc_L-PSP"/>
    <property type="match status" value="1"/>
</dbReference>
<dbReference type="InterPro" id="IPR006175">
    <property type="entry name" value="YjgF/YER057c/UK114"/>
</dbReference>
<dbReference type="Proteomes" id="UP000599312">
    <property type="component" value="Unassembled WGS sequence"/>
</dbReference>
<dbReference type="AlphaFoldDB" id="A0A931BUI5"/>
<keyword evidence="3" id="KW-1185">Reference proteome</keyword>
<evidence type="ECO:0000256" key="1">
    <source>
        <dbReference type="SAM" id="MobiDB-lite"/>
    </source>
</evidence>
<dbReference type="EMBL" id="JADQDO010000012">
    <property type="protein sequence ID" value="MBF9235380.1"/>
    <property type="molecule type" value="Genomic_DNA"/>
</dbReference>
<sequence>MPETIRLSVIATPGTRPPARGFESHPRHADKTTPLRKIDPAKWPSPRGYSHAVAGTGTFVFVGGQIATDNAGRVKSVGLVAQARQALRNVRTVLAEAGGSPEHIAQMTWHVLDIDHYRARLRELGAIYREIMGSHNPAMVIVEVSALLEPAALVEIAATAILPVGGGSSPVCVHPALSGGAFPATAEASGYGTASP</sequence>
<feature type="compositionally biased region" description="Basic and acidic residues" evidence="1">
    <location>
        <begin position="22"/>
        <end position="40"/>
    </location>
</feature>
<protein>
    <submittedName>
        <fullName evidence="2">RidA family protein</fullName>
    </submittedName>
</protein>
<dbReference type="PANTHER" id="PTHR43857">
    <property type="entry name" value="BLR7761 PROTEIN"/>
    <property type="match status" value="1"/>
</dbReference>
<proteinExistence type="predicted"/>
<evidence type="ECO:0000313" key="3">
    <source>
        <dbReference type="Proteomes" id="UP000599312"/>
    </source>
</evidence>
<dbReference type="CDD" id="cd00448">
    <property type="entry name" value="YjgF_YER057c_UK114_family"/>
    <property type="match status" value="1"/>
</dbReference>
<dbReference type="InterPro" id="IPR035959">
    <property type="entry name" value="RutC-like_sf"/>
</dbReference>
<organism evidence="2 3">
    <name type="scientific">Microvirga alba</name>
    <dbReference type="NCBI Taxonomy" id="2791025"/>
    <lineage>
        <taxon>Bacteria</taxon>
        <taxon>Pseudomonadati</taxon>
        <taxon>Pseudomonadota</taxon>
        <taxon>Alphaproteobacteria</taxon>
        <taxon>Hyphomicrobiales</taxon>
        <taxon>Methylobacteriaceae</taxon>
        <taxon>Microvirga</taxon>
    </lineage>
</organism>